<keyword evidence="1" id="KW-0472">Membrane</keyword>
<proteinExistence type="predicted"/>
<gene>
    <name evidence="5" type="ORF">JZO85_21540</name>
</gene>
<dbReference type="EMBL" id="JAFLVR010000074">
    <property type="protein sequence ID" value="MBO0454856.1"/>
    <property type="molecule type" value="Genomic_DNA"/>
</dbReference>
<keyword evidence="1" id="KW-0812">Transmembrane</keyword>
<organism evidence="5 6">
    <name type="scientific">Candidatus Enterococcus murrayae</name>
    <dbReference type="NCBI Taxonomy" id="2815321"/>
    <lineage>
        <taxon>Bacteria</taxon>
        <taxon>Bacillati</taxon>
        <taxon>Bacillota</taxon>
        <taxon>Bacilli</taxon>
        <taxon>Lactobacillales</taxon>
        <taxon>Enterococcaceae</taxon>
        <taxon>Enterococcus</taxon>
    </lineage>
</organism>
<evidence type="ECO:0000259" key="4">
    <source>
        <dbReference type="Pfam" id="PF11797"/>
    </source>
</evidence>
<evidence type="ECO:0000313" key="5">
    <source>
        <dbReference type="EMBL" id="MBO0454856.1"/>
    </source>
</evidence>
<comment type="caution">
    <text evidence="5">The sequence shown here is derived from an EMBL/GenBank/DDBJ whole genome shotgun (WGS) entry which is preliminary data.</text>
</comment>
<keyword evidence="6" id="KW-1185">Reference proteome</keyword>
<dbReference type="Proteomes" id="UP000664495">
    <property type="component" value="Unassembled WGS sequence"/>
</dbReference>
<sequence>MKNKKKFYKLCFLLLVLFLLPSGITHAEKTTTSDNDETTETRKQAGFQVQSVLPENQINDRVSYYHLLVHPGQTQTVELKIMNNSPETQHYTVEVIRAATNKNGLITYDERDKRPDESMRLPITDVAQPRSNEVSVKSYSEGKAEIDLSIPNDQPFEGILLGGIRVSLKEGSTEDSETGLSVKNTYGYAIGMVLTEDEKNPIYGEPELKLTTVKPEVNYGSKILEASIQNPEPVSIKDATVEGKIISKRTNKSVAEGKLKNVSIAPNSAFPFHIDWGMNQIVAGEYTFKGIARIGDKKWQFEQNFTISSKIAKKMNEQTVFKIIIPDWWMHTAYILIMVTVGVLVFLIVRLVKRTKGRKSNEA</sequence>
<feature type="domain" description="WxL Interacting Protein peptidoglycan binding" evidence="3">
    <location>
        <begin position="47"/>
        <end position="167"/>
    </location>
</feature>
<keyword evidence="1" id="KW-1133">Transmembrane helix</keyword>
<feature type="chain" id="PRO_5046151276" evidence="2">
    <location>
        <begin position="28"/>
        <end position="363"/>
    </location>
</feature>
<evidence type="ECO:0000313" key="6">
    <source>
        <dbReference type="Proteomes" id="UP000664495"/>
    </source>
</evidence>
<feature type="signal peptide" evidence="2">
    <location>
        <begin position="1"/>
        <end position="27"/>
    </location>
</feature>
<dbReference type="InterPro" id="IPR021759">
    <property type="entry name" value="WxLIP_HBD"/>
</dbReference>
<feature type="domain" description="WxL Interacting Protein host binding" evidence="4">
    <location>
        <begin position="178"/>
        <end position="317"/>
    </location>
</feature>
<name>A0ABS3HN15_9ENTE</name>
<evidence type="ECO:0000259" key="3">
    <source>
        <dbReference type="Pfam" id="PF06030"/>
    </source>
</evidence>
<keyword evidence="2" id="KW-0732">Signal</keyword>
<protein>
    <submittedName>
        <fullName evidence="5">DUF916 and DUF3324 domain-containing protein</fullName>
    </submittedName>
</protein>
<dbReference type="RefSeq" id="WP_207110582.1">
    <property type="nucleotide sequence ID" value="NZ_JAFLVR010000074.1"/>
</dbReference>
<feature type="transmembrane region" description="Helical" evidence="1">
    <location>
        <begin position="328"/>
        <end position="349"/>
    </location>
</feature>
<dbReference type="Pfam" id="PF06030">
    <property type="entry name" value="WxLIP_PGBD"/>
    <property type="match status" value="1"/>
</dbReference>
<evidence type="ECO:0000256" key="1">
    <source>
        <dbReference type="SAM" id="Phobius"/>
    </source>
</evidence>
<dbReference type="InterPro" id="IPR010317">
    <property type="entry name" value="WxLIP_PGBD"/>
</dbReference>
<dbReference type="Pfam" id="PF11797">
    <property type="entry name" value="WxLIP_HBD"/>
    <property type="match status" value="1"/>
</dbReference>
<evidence type="ECO:0000256" key="2">
    <source>
        <dbReference type="SAM" id="SignalP"/>
    </source>
</evidence>
<accession>A0ABS3HN15</accession>
<reference evidence="5 6" key="1">
    <citation type="submission" date="2021-03" db="EMBL/GenBank/DDBJ databases">
        <title>Enterococcal diversity collection.</title>
        <authorList>
            <person name="Gilmore M.S."/>
            <person name="Schwartzman J."/>
            <person name="Van Tyne D."/>
            <person name="Martin M."/>
            <person name="Earl A.M."/>
            <person name="Manson A.L."/>
            <person name="Straub T."/>
            <person name="Salamzade R."/>
            <person name="Saavedra J."/>
            <person name="Lebreton F."/>
            <person name="Prichula J."/>
            <person name="Schaufler K."/>
            <person name="Gaca A."/>
            <person name="Sgardioli B."/>
            <person name="Wagenaar J."/>
            <person name="Strong T."/>
        </authorList>
    </citation>
    <scope>NUCLEOTIDE SEQUENCE [LARGE SCALE GENOMIC DNA]</scope>
    <source>
        <strain evidence="5 6">MJM16</strain>
    </source>
</reference>